<evidence type="ECO:0000313" key="4">
    <source>
        <dbReference type="EMBL" id="WFG38184.1"/>
    </source>
</evidence>
<organism evidence="4 5">
    <name type="scientific">Candidatus Lucifugimonas marina</name>
    <dbReference type="NCBI Taxonomy" id="3038979"/>
    <lineage>
        <taxon>Bacteria</taxon>
        <taxon>Bacillati</taxon>
        <taxon>Chloroflexota</taxon>
        <taxon>Dehalococcoidia</taxon>
        <taxon>SAR202 cluster</taxon>
        <taxon>Candidatus Lucifugimonadales</taxon>
        <taxon>Candidatus Lucifugimonadaceae</taxon>
        <taxon>Candidatus Lucifugimonas</taxon>
    </lineage>
</organism>
<feature type="transmembrane region" description="Helical" evidence="1">
    <location>
        <begin position="127"/>
        <end position="144"/>
    </location>
</feature>
<gene>
    <name evidence="3" type="ORF">GKO46_06690</name>
    <name evidence="4" type="ORF">GKO48_00695</name>
</gene>
<evidence type="ECO:0000313" key="3">
    <source>
        <dbReference type="EMBL" id="MDG0866760.1"/>
    </source>
</evidence>
<keyword evidence="1" id="KW-1133">Transmembrane helix</keyword>
<name>A0AAJ5ZBE7_9CHLR</name>
<feature type="transmembrane region" description="Helical" evidence="1">
    <location>
        <begin position="800"/>
        <end position="821"/>
    </location>
</feature>
<keyword evidence="1" id="KW-0812">Transmembrane</keyword>
<feature type="domain" description="Membrane protein 6-pyruvoyl-tetrahydropterin synthase-related" evidence="2">
    <location>
        <begin position="78"/>
        <end position="699"/>
    </location>
</feature>
<dbReference type="InterPro" id="IPR018776">
    <property type="entry name" value="Membrane_prot_PTPS-rel_domain"/>
</dbReference>
<reference evidence="4" key="2">
    <citation type="journal article" date="2023" name="Nat. Commun.">
        <title>Cultivation of marine bacteria of the SAR202 clade.</title>
        <authorList>
            <person name="Lim Y."/>
            <person name="Seo J.H."/>
            <person name="Giovannoni S.J."/>
            <person name="Kang I."/>
            <person name="Cho J.C."/>
        </authorList>
    </citation>
    <scope>NUCLEOTIDE SEQUENCE</scope>
    <source>
        <strain evidence="4">JH1073</strain>
    </source>
</reference>
<dbReference type="EMBL" id="WMBE01000002">
    <property type="protein sequence ID" value="MDG0866760.1"/>
    <property type="molecule type" value="Genomic_DNA"/>
</dbReference>
<feature type="transmembrane region" description="Helical" evidence="1">
    <location>
        <begin position="12"/>
        <end position="30"/>
    </location>
</feature>
<feature type="transmembrane region" description="Helical" evidence="1">
    <location>
        <begin position="102"/>
        <end position="121"/>
    </location>
</feature>
<protein>
    <recommendedName>
        <fullName evidence="2">Membrane protein 6-pyruvoyl-tetrahydropterin synthase-related domain-containing protein</fullName>
    </recommendedName>
</protein>
<proteinExistence type="predicted"/>
<keyword evidence="5" id="KW-1185">Reference proteome</keyword>
<evidence type="ECO:0000256" key="1">
    <source>
        <dbReference type="SAM" id="Phobius"/>
    </source>
</evidence>
<dbReference type="Proteomes" id="UP001321249">
    <property type="component" value="Unassembled WGS sequence"/>
</dbReference>
<sequence>MQSWQSKYTYPVAFLVIALATLVLYAGVVFPRDPDLIYPWSSDTWGHLIKAVYLREQIAQGVWYPDLFPEWYSGQQMLRYFPPMTYYALVALNEFTDNIYMAGNYLIFLTALLGGVSVLLWAPRIGLGWATIGGIFFVIFPDNLRVAFAEGNMPRIISIALLPAAFYFLVNLLENNGRKRDFAGLVIMIGLIVLSHAMMAGIFLLGFGMYAVSYWLVGRGPLRSAALGAAALTIGLFVSAWWMFPSLTGGITELDNAAASEAIAQFPINVAFNPGLRATNHEVFYVGISVVIATLISWPVWSRLDPWVKSMVPVTIIMSLIGSTLIVEIWRALPAHQLFWPLRFMSFASLLLILNSLIVASKLFQVSVSPQYRWMRFVAVAIPLLMLGDFQPSTALIRTREIPNDVASVSRELKDLDGWRVATADLSRLGSSASMLFTTEGEREQIFGWAFQGSITAALLARVNQSMDQGHLGYTVSRLERLGTDDVVHLPQPDIDPALRPSLEEAGFDIVHSTGRLTLFHKDGAPRAVEIPLKVFGIGTGANNVALLFPEVTIGTSSNIQHYDLEFLEQFDVLVLSRFTFNSRKQAEEIVTTLAEQGKTIVVDLTSAPLDTLSREPKFLGVYGEPVLQISQARTIIDGVLSPLLPFTDEFGTWRSVTPQGADEVLIPFEYIAAQGTALSRNVYGDGQVMFVGLNLMFHAAITDDPLAIRILETVLGIEAKQGSGDRSIPLQNYVANEDGWRFDITLPDEQWVLLPMGMHAGTSVEADGEEVEIVGVESLTLAKLPGGTSSVHIKSDQTAIYTIGRMTTLIGVLAAVYYMTSGVRSAWIARIRDRRKTVDSRSLDTSTKNEIES</sequence>
<dbReference type="RefSeq" id="WP_342824465.1">
    <property type="nucleotide sequence ID" value="NZ_CP046146.1"/>
</dbReference>
<feature type="transmembrane region" description="Helical" evidence="1">
    <location>
        <begin position="224"/>
        <end position="244"/>
    </location>
</feature>
<dbReference type="EMBL" id="CP046147">
    <property type="protein sequence ID" value="WFG38184.1"/>
    <property type="molecule type" value="Genomic_DNA"/>
</dbReference>
<evidence type="ECO:0000313" key="6">
    <source>
        <dbReference type="Proteomes" id="UP001321249"/>
    </source>
</evidence>
<feature type="transmembrane region" description="Helical" evidence="1">
    <location>
        <begin position="313"/>
        <end position="333"/>
    </location>
</feature>
<dbReference type="Pfam" id="PF10131">
    <property type="entry name" value="PTPS_related"/>
    <property type="match status" value="1"/>
</dbReference>
<accession>A0AAJ5ZBE7</accession>
<dbReference type="AlphaFoldDB" id="A0AAJ5ZBE7"/>
<feature type="transmembrane region" description="Helical" evidence="1">
    <location>
        <begin position="339"/>
        <end position="360"/>
    </location>
</feature>
<keyword evidence="1" id="KW-0472">Membrane</keyword>
<reference evidence="5" key="3">
    <citation type="submission" date="2023-06" db="EMBL/GenBank/DDBJ databases">
        <title>Pangenomics reveal diversification of enzyme families and niche specialization in globally abundant SAR202 bacteria.</title>
        <authorList>
            <person name="Saw J.H.W."/>
        </authorList>
    </citation>
    <scope>NUCLEOTIDE SEQUENCE [LARGE SCALE GENOMIC DNA]</scope>
    <source>
        <strain evidence="5">JH1073</strain>
    </source>
</reference>
<feature type="transmembrane region" description="Helical" evidence="1">
    <location>
        <begin position="283"/>
        <end position="301"/>
    </location>
</feature>
<feature type="transmembrane region" description="Helical" evidence="1">
    <location>
        <begin position="185"/>
        <end position="212"/>
    </location>
</feature>
<evidence type="ECO:0000259" key="2">
    <source>
        <dbReference type="Pfam" id="PF10131"/>
    </source>
</evidence>
<reference evidence="5 6" key="1">
    <citation type="submission" date="2019-11" db="EMBL/GenBank/DDBJ databases">
        <authorList>
            <person name="Cho J.-C."/>
        </authorList>
    </citation>
    <scope>NUCLEOTIDE SEQUENCE [LARGE SCALE GENOMIC DNA]</scope>
    <source>
        <strain evidence="4 5">JH1073</strain>
        <strain evidence="3 6">JH702</strain>
    </source>
</reference>
<evidence type="ECO:0000313" key="5">
    <source>
        <dbReference type="Proteomes" id="UP001219901"/>
    </source>
</evidence>
<feature type="transmembrane region" description="Helical" evidence="1">
    <location>
        <begin position="156"/>
        <end position="173"/>
    </location>
</feature>
<dbReference type="Proteomes" id="UP001219901">
    <property type="component" value="Chromosome"/>
</dbReference>